<comment type="caution">
    <text evidence="2">The sequence shown here is derived from an EMBL/GenBank/DDBJ whole genome shotgun (WGS) entry which is preliminary data.</text>
</comment>
<dbReference type="AlphaFoldDB" id="A0A8H1QUM6"/>
<gene>
    <name evidence="2" type="ORF">D8771_08895</name>
</gene>
<feature type="chain" id="PRO_5039017482" description="Secreted protein" evidence="1">
    <location>
        <begin position="24"/>
        <end position="86"/>
    </location>
</feature>
<dbReference type="RefSeq" id="WP_016471666.1">
    <property type="nucleotide sequence ID" value="NZ_BBQG01000020.1"/>
</dbReference>
<feature type="signal peptide" evidence="1">
    <location>
        <begin position="1"/>
        <end position="23"/>
    </location>
</feature>
<protein>
    <recommendedName>
        <fullName evidence="4">Secreted protein</fullName>
    </recommendedName>
</protein>
<accession>A0A8H1QUM6</accession>
<sequence>MLKFKHAALVGAGLLGAGVVAFSGDTAGAARALPDPGHYMVGDTYKEPSGDQCMADGHAWPVKEFACTGPYPDGSWALTVTAVESR</sequence>
<evidence type="ECO:0000256" key="1">
    <source>
        <dbReference type="SAM" id="SignalP"/>
    </source>
</evidence>
<keyword evidence="1" id="KW-0732">Signal</keyword>
<dbReference type="Proteomes" id="UP000298111">
    <property type="component" value="Unassembled WGS sequence"/>
</dbReference>
<dbReference type="EMBL" id="RCIY01000040">
    <property type="protein sequence ID" value="TGG86447.1"/>
    <property type="molecule type" value="Genomic_DNA"/>
</dbReference>
<reference evidence="2 3" key="1">
    <citation type="submission" date="2018-10" db="EMBL/GenBank/DDBJ databases">
        <title>Isolation of pseudouridimycin from Streptomyces albus DSM 40763.</title>
        <authorList>
            <person name="Rosenqvist P."/>
            <person name="Metsae-Ketelae M."/>
            <person name="Virta P."/>
        </authorList>
    </citation>
    <scope>NUCLEOTIDE SEQUENCE [LARGE SCALE GENOMIC DNA]</scope>
    <source>
        <strain evidence="2 3">DSM 40763</strain>
    </source>
</reference>
<proteinExistence type="predicted"/>
<evidence type="ECO:0000313" key="2">
    <source>
        <dbReference type="EMBL" id="TGG86447.1"/>
    </source>
</evidence>
<evidence type="ECO:0008006" key="4">
    <source>
        <dbReference type="Google" id="ProtNLM"/>
    </source>
</evidence>
<dbReference type="GeneID" id="75179517"/>
<evidence type="ECO:0000313" key="3">
    <source>
        <dbReference type="Proteomes" id="UP000298111"/>
    </source>
</evidence>
<name>A0A8H1QUM6_9ACTN</name>
<organism evidence="2 3">
    <name type="scientific">Streptomyces albus</name>
    <dbReference type="NCBI Taxonomy" id="1888"/>
    <lineage>
        <taxon>Bacteria</taxon>
        <taxon>Bacillati</taxon>
        <taxon>Actinomycetota</taxon>
        <taxon>Actinomycetes</taxon>
        <taxon>Kitasatosporales</taxon>
        <taxon>Streptomycetaceae</taxon>
        <taxon>Streptomyces</taxon>
    </lineage>
</organism>